<dbReference type="GO" id="GO:0009245">
    <property type="term" value="P:lipid A biosynthetic process"/>
    <property type="evidence" value="ECO:0007669"/>
    <property type="project" value="UniProtKB-KW"/>
</dbReference>
<dbReference type="InterPro" id="IPR001451">
    <property type="entry name" value="Hexapep"/>
</dbReference>
<evidence type="ECO:0000256" key="11">
    <source>
        <dbReference type="ARBA" id="ARBA00047633"/>
    </source>
</evidence>
<dbReference type="GO" id="GO:0008811">
    <property type="term" value="F:chloramphenicol O-acetyltransferase activity"/>
    <property type="evidence" value="ECO:0007669"/>
    <property type="project" value="UniProtKB-EC"/>
</dbReference>
<dbReference type="EMBL" id="JPQT01000115">
    <property type="protein sequence ID" value="KFE49892.1"/>
    <property type="molecule type" value="Genomic_DNA"/>
</dbReference>
<sequence length="243" mass="26492">MNFFKRALLDRKLKKALSKNKCRLDSGIKGLRRETELTLEHGVKLHQIKILSRKLTIGAYTDIVSGSELHDVSSIGRYCSIAKNVTIGQDRKSHPLSWLTSHSGLVGLRQQLGGIAPHHDGVKQTSIGHDVWIGMDVLILEGVTIGTGAVIGAQSLVNKDIPPYAIAVGSPAQVVRYRFDQDIIDGLLASQWWNLSAQQLAGLPIEDPQQLLKQLNGSVAPASHPGQVVVRSKPFTVSHIDPQ</sequence>
<dbReference type="GO" id="GO:0016020">
    <property type="term" value="C:membrane"/>
    <property type="evidence" value="ECO:0007669"/>
    <property type="project" value="GOC"/>
</dbReference>
<comment type="catalytic activity">
    <reaction evidence="11">
        <text>chloramphenicol + acetyl-CoA = chloramphenicol 3-acetate + CoA</text>
        <dbReference type="Rhea" id="RHEA:18421"/>
        <dbReference type="ChEBI" id="CHEBI:16730"/>
        <dbReference type="ChEBI" id="CHEBI:17698"/>
        <dbReference type="ChEBI" id="CHEBI:57287"/>
        <dbReference type="ChEBI" id="CHEBI:57288"/>
        <dbReference type="EC" id="2.3.1.28"/>
    </reaction>
</comment>
<keyword evidence="8" id="KW-0443">Lipid metabolism</keyword>
<dbReference type="PANTHER" id="PTHR43300:SF12">
    <property type="entry name" value="CHLORAMPHENICOL ACETYLTRANSFERASE"/>
    <property type="match status" value="1"/>
</dbReference>
<dbReference type="InterPro" id="IPR018357">
    <property type="entry name" value="Hexapep_transf_CS"/>
</dbReference>
<evidence type="ECO:0000256" key="1">
    <source>
        <dbReference type="ARBA" id="ARBA00007274"/>
    </source>
</evidence>
<proteinExistence type="inferred from homology"/>
<keyword evidence="9" id="KW-0046">Antibiotic resistance</keyword>
<dbReference type="Gene3D" id="2.160.10.10">
    <property type="entry name" value="Hexapeptide repeat proteins"/>
    <property type="match status" value="1"/>
</dbReference>
<dbReference type="PATRIC" id="fig|317.174.peg.3817"/>
<dbReference type="PANTHER" id="PTHR43300">
    <property type="entry name" value="ACETYLTRANSFERASE"/>
    <property type="match status" value="1"/>
</dbReference>
<dbReference type="EC" id="2.3.1.28" evidence="2"/>
<dbReference type="InterPro" id="IPR011004">
    <property type="entry name" value="Trimer_LpxA-like_sf"/>
</dbReference>
<dbReference type="CDD" id="cd03349">
    <property type="entry name" value="LbH_XAT"/>
    <property type="match status" value="1"/>
</dbReference>
<evidence type="ECO:0000313" key="12">
    <source>
        <dbReference type="EMBL" id="KFE49892.1"/>
    </source>
</evidence>
<name>A0A085V379_PSESX</name>
<reference evidence="12 13" key="1">
    <citation type="submission" date="2014-07" db="EMBL/GenBank/DDBJ databases">
        <title>Draft Genome Sequences of Environmental Pseudomonas syringae strains.</title>
        <authorList>
            <person name="Baltrus D.A."/>
            <person name="Berge O."/>
            <person name="Morris C."/>
        </authorList>
    </citation>
    <scope>NUCLEOTIDE SEQUENCE [LARGE SCALE GENOMIC DNA]</scope>
    <source>
        <strain evidence="12 13">CEB003</strain>
    </source>
</reference>
<evidence type="ECO:0000256" key="4">
    <source>
        <dbReference type="ARBA" id="ARBA00022516"/>
    </source>
</evidence>
<gene>
    <name evidence="12" type="ORF">IV02_18665</name>
</gene>
<evidence type="ECO:0000256" key="9">
    <source>
        <dbReference type="ARBA" id="ARBA00023251"/>
    </source>
</evidence>
<dbReference type="InterPro" id="IPR050179">
    <property type="entry name" value="Trans_hexapeptide_repeat"/>
</dbReference>
<dbReference type="SUPFAM" id="SSF51161">
    <property type="entry name" value="Trimeric LpxA-like enzymes"/>
    <property type="match status" value="1"/>
</dbReference>
<evidence type="ECO:0000256" key="6">
    <source>
        <dbReference type="ARBA" id="ARBA00022679"/>
    </source>
</evidence>
<accession>A0A085V379</accession>
<evidence type="ECO:0000256" key="10">
    <source>
        <dbReference type="ARBA" id="ARBA00023315"/>
    </source>
</evidence>
<protein>
    <recommendedName>
        <fullName evidence="3">Chloramphenicol acetyltransferase</fullName>
        <ecNumber evidence="2">2.3.1.28</ecNumber>
    </recommendedName>
</protein>
<keyword evidence="10" id="KW-0012">Acyltransferase</keyword>
<keyword evidence="5" id="KW-0441">Lipid A biosynthesis</keyword>
<keyword evidence="4" id="KW-0444">Lipid biosynthesis</keyword>
<evidence type="ECO:0000313" key="13">
    <source>
        <dbReference type="Proteomes" id="UP000028643"/>
    </source>
</evidence>
<comment type="caution">
    <text evidence="12">The sequence shown here is derived from an EMBL/GenBank/DDBJ whole genome shotgun (WGS) entry which is preliminary data.</text>
</comment>
<evidence type="ECO:0000256" key="8">
    <source>
        <dbReference type="ARBA" id="ARBA00023098"/>
    </source>
</evidence>
<dbReference type="PROSITE" id="PS00101">
    <property type="entry name" value="HEXAPEP_TRANSFERASES"/>
    <property type="match status" value="1"/>
</dbReference>
<dbReference type="Proteomes" id="UP000028643">
    <property type="component" value="Unassembled WGS sequence"/>
</dbReference>
<keyword evidence="6 12" id="KW-0808">Transferase</keyword>
<comment type="similarity">
    <text evidence="1">Belongs to the transferase hexapeptide repeat family.</text>
</comment>
<organism evidence="12 13">
    <name type="scientific">Pseudomonas syringae</name>
    <dbReference type="NCBI Taxonomy" id="317"/>
    <lineage>
        <taxon>Bacteria</taxon>
        <taxon>Pseudomonadati</taxon>
        <taxon>Pseudomonadota</taxon>
        <taxon>Gammaproteobacteria</taxon>
        <taxon>Pseudomonadales</taxon>
        <taxon>Pseudomonadaceae</taxon>
        <taxon>Pseudomonas</taxon>
    </lineage>
</organism>
<dbReference type="GO" id="GO:0046677">
    <property type="term" value="P:response to antibiotic"/>
    <property type="evidence" value="ECO:0007669"/>
    <property type="project" value="UniProtKB-KW"/>
</dbReference>
<evidence type="ECO:0000256" key="5">
    <source>
        <dbReference type="ARBA" id="ARBA00022556"/>
    </source>
</evidence>
<dbReference type="RefSeq" id="WP_020288702.1">
    <property type="nucleotide sequence ID" value="NZ_JPQT01000115.1"/>
</dbReference>
<keyword evidence="7" id="KW-0677">Repeat</keyword>
<evidence type="ECO:0000256" key="3">
    <source>
        <dbReference type="ARBA" id="ARBA00020291"/>
    </source>
</evidence>
<dbReference type="Pfam" id="PF00132">
    <property type="entry name" value="Hexapep"/>
    <property type="match status" value="1"/>
</dbReference>
<dbReference type="AlphaFoldDB" id="A0A085V379"/>
<evidence type="ECO:0000256" key="2">
    <source>
        <dbReference type="ARBA" id="ARBA00013235"/>
    </source>
</evidence>
<evidence type="ECO:0000256" key="7">
    <source>
        <dbReference type="ARBA" id="ARBA00022737"/>
    </source>
</evidence>